<evidence type="ECO:0000256" key="5">
    <source>
        <dbReference type="ARBA" id="ARBA00023136"/>
    </source>
</evidence>
<evidence type="ECO:0000256" key="4">
    <source>
        <dbReference type="ARBA" id="ARBA00022989"/>
    </source>
</evidence>
<dbReference type="InterPro" id="IPR000326">
    <property type="entry name" value="PAP2/HPO"/>
</dbReference>
<accession>A0A183CXR1</accession>
<dbReference type="InterPro" id="IPR043216">
    <property type="entry name" value="PAP-like"/>
</dbReference>
<feature type="transmembrane region" description="Helical" evidence="6">
    <location>
        <begin position="173"/>
        <end position="192"/>
    </location>
</feature>
<evidence type="ECO:0000256" key="1">
    <source>
        <dbReference type="ARBA" id="ARBA00004141"/>
    </source>
</evidence>
<gene>
    <name evidence="8" type="ORF">GPUH_LOCUS1252</name>
</gene>
<dbReference type="Gene3D" id="1.20.144.10">
    <property type="entry name" value="Phosphatidic acid phosphatase type 2/haloperoxidase"/>
    <property type="match status" value="1"/>
</dbReference>
<feature type="transmembrane region" description="Helical" evidence="6">
    <location>
        <begin position="83"/>
        <end position="104"/>
    </location>
</feature>
<reference evidence="8 9" key="2">
    <citation type="submission" date="2018-11" db="EMBL/GenBank/DDBJ databases">
        <authorList>
            <consortium name="Pathogen Informatics"/>
        </authorList>
    </citation>
    <scope>NUCLEOTIDE SEQUENCE [LARGE SCALE GENOMIC DNA]</scope>
</reference>
<keyword evidence="3 6" id="KW-0812">Transmembrane</keyword>
<organism evidence="10">
    <name type="scientific">Gongylonema pulchrum</name>
    <dbReference type="NCBI Taxonomy" id="637853"/>
    <lineage>
        <taxon>Eukaryota</taxon>
        <taxon>Metazoa</taxon>
        <taxon>Ecdysozoa</taxon>
        <taxon>Nematoda</taxon>
        <taxon>Chromadorea</taxon>
        <taxon>Rhabditida</taxon>
        <taxon>Spirurina</taxon>
        <taxon>Spiruromorpha</taxon>
        <taxon>Spiruroidea</taxon>
        <taxon>Gongylonematidae</taxon>
        <taxon>Gongylonema</taxon>
    </lineage>
</organism>
<reference evidence="10" key="1">
    <citation type="submission" date="2016-06" db="UniProtKB">
        <authorList>
            <consortium name="WormBaseParasite"/>
        </authorList>
    </citation>
    <scope>IDENTIFICATION</scope>
</reference>
<evidence type="ECO:0000313" key="9">
    <source>
        <dbReference type="Proteomes" id="UP000271098"/>
    </source>
</evidence>
<evidence type="ECO:0000259" key="7">
    <source>
        <dbReference type="SMART" id="SM00014"/>
    </source>
</evidence>
<dbReference type="PANTHER" id="PTHR10165:SF174">
    <property type="entry name" value="PHOSPHATIDIC ACID PHOSPHATASE TYPE 2_HALOPEROXIDASE DOMAIN-CONTAINING PROTEIN"/>
    <property type="match status" value="1"/>
</dbReference>
<evidence type="ECO:0000313" key="10">
    <source>
        <dbReference type="WBParaSite" id="GPUH_0000125201-mRNA-1"/>
    </source>
</evidence>
<feature type="transmembrane region" description="Helical" evidence="6">
    <location>
        <begin position="148"/>
        <end position="166"/>
    </location>
</feature>
<dbReference type="Pfam" id="PF01569">
    <property type="entry name" value="PAP2"/>
    <property type="match status" value="1"/>
</dbReference>
<dbReference type="GO" id="GO:0008195">
    <property type="term" value="F:phosphatidate phosphatase activity"/>
    <property type="evidence" value="ECO:0007669"/>
    <property type="project" value="TreeGrafter"/>
</dbReference>
<feature type="domain" description="Phosphatidic acid phosphatase type 2/haloperoxidase" evidence="7">
    <location>
        <begin position="81"/>
        <end position="223"/>
    </location>
</feature>
<evidence type="ECO:0000256" key="2">
    <source>
        <dbReference type="ARBA" id="ARBA00008816"/>
    </source>
</evidence>
<comment type="subcellular location">
    <subcellularLocation>
        <location evidence="1">Membrane</location>
        <topology evidence="1">Multi-pass membrane protein</topology>
    </subcellularLocation>
</comment>
<dbReference type="WBParaSite" id="GPUH_0000125201-mRNA-1">
    <property type="protein sequence ID" value="GPUH_0000125201-mRNA-1"/>
    <property type="gene ID" value="GPUH_0000125201"/>
</dbReference>
<dbReference type="OrthoDB" id="8907274at2759"/>
<feature type="transmembrane region" description="Helical" evidence="6">
    <location>
        <begin position="37"/>
        <end position="56"/>
    </location>
</feature>
<comment type="similarity">
    <text evidence="2">Belongs to the PA-phosphatase related phosphoesterase family.</text>
</comment>
<feature type="transmembrane region" description="Helical" evidence="6">
    <location>
        <begin position="204"/>
        <end position="223"/>
    </location>
</feature>
<protein>
    <submittedName>
        <fullName evidence="10">AcidPPc domain-containing protein</fullName>
    </submittedName>
</protein>
<dbReference type="InterPro" id="IPR036938">
    <property type="entry name" value="PAP2/HPO_sf"/>
</dbReference>
<dbReference type="PANTHER" id="PTHR10165">
    <property type="entry name" value="LIPID PHOSPHATE PHOSPHATASE"/>
    <property type="match status" value="1"/>
</dbReference>
<sequence>LAFQFVPRYFEPYRRGFSCNDPAIRLPYKHSTVSTSLLLAVIFIGPLFAILITEFCRSSRYKELYSWRGYSVNQVLVNCFKYYAYHLLAVLLTFMIVTPTKYIVGELRPNFVDVCRPVYDMLSCRNQSYIEIYRCRGRDNAAVKDARLSFFSGHSALAMATAVFFVSRVTRRGLAIIIRPLAQMAAICLALYTGYSRIMDGKHHLHDIIVGYVVGAIIAYLTARHIAELKTGSHQLKDNEARLRKIDVSSPDDNAPAYKTSVVRIEPTELRLFD</sequence>
<dbReference type="Proteomes" id="UP000271098">
    <property type="component" value="Unassembled WGS sequence"/>
</dbReference>
<name>A0A183CXR1_9BILA</name>
<dbReference type="GO" id="GO:0007165">
    <property type="term" value="P:signal transduction"/>
    <property type="evidence" value="ECO:0007669"/>
    <property type="project" value="TreeGrafter"/>
</dbReference>
<dbReference type="AlphaFoldDB" id="A0A183CXR1"/>
<keyword evidence="5 6" id="KW-0472">Membrane</keyword>
<evidence type="ECO:0000256" key="3">
    <source>
        <dbReference type="ARBA" id="ARBA00022692"/>
    </source>
</evidence>
<dbReference type="SMART" id="SM00014">
    <property type="entry name" value="acidPPc"/>
    <property type="match status" value="1"/>
</dbReference>
<proteinExistence type="inferred from homology"/>
<keyword evidence="4 6" id="KW-1133">Transmembrane helix</keyword>
<evidence type="ECO:0000313" key="8">
    <source>
        <dbReference type="EMBL" id="VDK29678.1"/>
    </source>
</evidence>
<evidence type="ECO:0000256" key="6">
    <source>
        <dbReference type="SAM" id="Phobius"/>
    </source>
</evidence>
<dbReference type="GO" id="GO:0046839">
    <property type="term" value="P:phospholipid dephosphorylation"/>
    <property type="evidence" value="ECO:0007669"/>
    <property type="project" value="TreeGrafter"/>
</dbReference>
<keyword evidence="9" id="KW-1185">Reference proteome</keyword>
<dbReference type="GO" id="GO:0006644">
    <property type="term" value="P:phospholipid metabolic process"/>
    <property type="evidence" value="ECO:0007669"/>
    <property type="project" value="InterPro"/>
</dbReference>
<dbReference type="EMBL" id="UYRT01001458">
    <property type="protein sequence ID" value="VDK29678.1"/>
    <property type="molecule type" value="Genomic_DNA"/>
</dbReference>
<dbReference type="GO" id="GO:0005886">
    <property type="term" value="C:plasma membrane"/>
    <property type="evidence" value="ECO:0007669"/>
    <property type="project" value="TreeGrafter"/>
</dbReference>
<dbReference type="SUPFAM" id="SSF48317">
    <property type="entry name" value="Acid phosphatase/Vanadium-dependent haloperoxidase"/>
    <property type="match status" value="1"/>
</dbReference>